<feature type="domain" description="Major facilitator superfamily (MFS) profile" evidence="8">
    <location>
        <begin position="10"/>
        <end position="382"/>
    </location>
</feature>
<evidence type="ECO:0000259" key="8">
    <source>
        <dbReference type="PROSITE" id="PS50850"/>
    </source>
</evidence>
<dbReference type="GO" id="GO:0022857">
    <property type="term" value="F:transmembrane transporter activity"/>
    <property type="evidence" value="ECO:0007669"/>
    <property type="project" value="InterPro"/>
</dbReference>
<dbReference type="InterPro" id="IPR036259">
    <property type="entry name" value="MFS_trans_sf"/>
</dbReference>
<dbReference type="EMBL" id="CAFBSG010000009">
    <property type="protein sequence ID" value="CAB5240278.1"/>
    <property type="molecule type" value="Genomic_DNA"/>
</dbReference>
<dbReference type="GO" id="GO:0012505">
    <property type="term" value="C:endomembrane system"/>
    <property type="evidence" value="ECO:0007669"/>
    <property type="project" value="UniProtKB-SubCell"/>
</dbReference>
<keyword evidence="3" id="KW-0813">Transport</keyword>
<accession>A0A6J7XV08</accession>
<feature type="transmembrane region" description="Helical" evidence="7">
    <location>
        <begin position="205"/>
        <end position="228"/>
    </location>
</feature>
<feature type="transmembrane region" description="Helical" evidence="7">
    <location>
        <begin position="357"/>
        <end position="378"/>
    </location>
</feature>
<dbReference type="Gene3D" id="1.20.1250.20">
    <property type="entry name" value="MFS general substrate transporter like domains"/>
    <property type="match status" value="2"/>
</dbReference>
<evidence type="ECO:0000256" key="2">
    <source>
        <dbReference type="ARBA" id="ARBA00008335"/>
    </source>
</evidence>
<evidence type="ECO:0000256" key="3">
    <source>
        <dbReference type="ARBA" id="ARBA00022448"/>
    </source>
</evidence>
<comment type="similarity">
    <text evidence="2">Belongs to the major facilitator superfamily.</text>
</comment>
<dbReference type="PROSITE" id="PS50850">
    <property type="entry name" value="MFS"/>
    <property type="match status" value="1"/>
</dbReference>
<evidence type="ECO:0000256" key="6">
    <source>
        <dbReference type="ARBA" id="ARBA00023136"/>
    </source>
</evidence>
<feature type="transmembrane region" description="Helical" evidence="7">
    <location>
        <begin position="234"/>
        <end position="254"/>
    </location>
</feature>
<feature type="transmembrane region" description="Helical" evidence="7">
    <location>
        <begin position="99"/>
        <end position="119"/>
    </location>
</feature>
<keyword evidence="5 7" id="KW-1133">Transmembrane helix</keyword>
<reference evidence="9" key="1">
    <citation type="submission" date="2020-05" db="EMBL/GenBank/DDBJ databases">
        <authorList>
            <person name="Chiriac C."/>
            <person name="Salcher M."/>
            <person name="Ghai R."/>
            <person name="Kavagutti S V."/>
        </authorList>
    </citation>
    <scope>NUCLEOTIDE SEQUENCE</scope>
</reference>
<keyword evidence="6 7" id="KW-0472">Membrane</keyword>
<evidence type="ECO:0000256" key="4">
    <source>
        <dbReference type="ARBA" id="ARBA00022692"/>
    </source>
</evidence>
<evidence type="ECO:0000256" key="5">
    <source>
        <dbReference type="ARBA" id="ARBA00022989"/>
    </source>
</evidence>
<feature type="transmembrane region" description="Helical" evidence="7">
    <location>
        <begin position="76"/>
        <end position="93"/>
    </location>
</feature>
<name>A0A6J7XV08_9ZZZZ</name>
<protein>
    <submittedName>
        <fullName evidence="9">Unannotated protein</fullName>
    </submittedName>
</protein>
<dbReference type="InterPro" id="IPR011701">
    <property type="entry name" value="MFS"/>
</dbReference>
<dbReference type="GO" id="GO:0016020">
    <property type="term" value="C:membrane"/>
    <property type="evidence" value="ECO:0007669"/>
    <property type="project" value="TreeGrafter"/>
</dbReference>
<dbReference type="InterPro" id="IPR051788">
    <property type="entry name" value="MFS_Transporter"/>
</dbReference>
<comment type="subcellular location">
    <subcellularLocation>
        <location evidence="1">Endomembrane system</location>
        <topology evidence="1">Multi-pass membrane protein</topology>
    </subcellularLocation>
</comment>
<feature type="transmembrane region" description="Helical" evidence="7">
    <location>
        <begin position="166"/>
        <end position="184"/>
    </location>
</feature>
<feature type="transmembrane region" description="Helical" evidence="7">
    <location>
        <begin position="294"/>
        <end position="320"/>
    </location>
</feature>
<proteinExistence type="inferred from homology"/>
<dbReference type="Pfam" id="PF07690">
    <property type="entry name" value="MFS_1"/>
    <property type="match status" value="1"/>
</dbReference>
<evidence type="ECO:0000256" key="7">
    <source>
        <dbReference type="SAM" id="Phobius"/>
    </source>
</evidence>
<feature type="transmembrane region" description="Helical" evidence="7">
    <location>
        <begin position="266"/>
        <end position="288"/>
    </location>
</feature>
<sequence>MTLTFKRDTVFWTISMQVAIVNFYLGGFGPGQPLLRADQGTSLTVAGLHGTAMGIASIIAGFVNARLVHIFGRKKLTWLGLILFCVGVFIFVISPPVQLTLFATLLSGLGISTVVNNMVTRLSNHLGPKAPHAIAQASGIASAGYILGTILIGTLAGTSISWRLGLLLVIPVAIGLAIAVRGNLLEEAHVQDASGPQSGKLSRAYWIAWAGFFACICTEFGTTFWAAALLRDRVGSTAAIATLAIVAFGIGMGLGRWFGGLALQRLHLDIQAITLMTIQFAGFIIFWFSHNMLLSLFALFAMGLGVSMQFALVSIRLIALSDGRPDLAMGRSSLAAGLAIALAPFILGLLGDNFGISRAYVMVPILIVFAVASIVFVPTERAQSRGARELQN</sequence>
<feature type="transmembrane region" description="Helical" evidence="7">
    <location>
        <begin position="9"/>
        <end position="26"/>
    </location>
</feature>
<dbReference type="SUPFAM" id="SSF103473">
    <property type="entry name" value="MFS general substrate transporter"/>
    <property type="match status" value="1"/>
</dbReference>
<organism evidence="9">
    <name type="scientific">freshwater metagenome</name>
    <dbReference type="NCBI Taxonomy" id="449393"/>
    <lineage>
        <taxon>unclassified sequences</taxon>
        <taxon>metagenomes</taxon>
        <taxon>ecological metagenomes</taxon>
    </lineage>
</organism>
<dbReference type="PANTHER" id="PTHR23514:SF3">
    <property type="entry name" value="BYPASS OF STOP CODON PROTEIN 6"/>
    <property type="match status" value="1"/>
</dbReference>
<feature type="transmembrane region" description="Helical" evidence="7">
    <location>
        <begin position="332"/>
        <end position="351"/>
    </location>
</feature>
<dbReference type="InterPro" id="IPR020846">
    <property type="entry name" value="MFS_dom"/>
</dbReference>
<feature type="transmembrane region" description="Helical" evidence="7">
    <location>
        <begin position="46"/>
        <end position="64"/>
    </location>
</feature>
<keyword evidence="4 7" id="KW-0812">Transmembrane</keyword>
<gene>
    <name evidence="9" type="ORF">UFOPK3554_00759</name>
</gene>
<feature type="transmembrane region" description="Helical" evidence="7">
    <location>
        <begin position="140"/>
        <end position="160"/>
    </location>
</feature>
<dbReference type="PANTHER" id="PTHR23514">
    <property type="entry name" value="BYPASS OF STOP CODON PROTEIN 6"/>
    <property type="match status" value="1"/>
</dbReference>
<evidence type="ECO:0000256" key="1">
    <source>
        <dbReference type="ARBA" id="ARBA00004127"/>
    </source>
</evidence>
<evidence type="ECO:0000313" key="9">
    <source>
        <dbReference type="EMBL" id="CAB5240278.1"/>
    </source>
</evidence>
<dbReference type="AlphaFoldDB" id="A0A6J7XV08"/>